<feature type="compositionally biased region" description="Basic residues" evidence="20">
    <location>
        <begin position="2520"/>
        <end position="2529"/>
    </location>
</feature>
<dbReference type="InterPro" id="IPR054354">
    <property type="entry name" value="DYNC2H1-like_lid"/>
</dbReference>
<dbReference type="Pfam" id="PF08393">
    <property type="entry name" value="DHC_N2"/>
    <property type="match status" value="1"/>
</dbReference>
<dbReference type="FunFam" id="1.20.920.30:FF:000006">
    <property type="entry name" value="Cytoplasmic dynein 2 heavy chain 1"/>
    <property type="match status" value="1"/>
</dbReference>
<dbReference type="InterPro" id="IPR013602">
    <property type="entry name" value="Dynein_heavy_linker"/>
</dbReference>
<evidence type="ECO:0000256" key="15">
    <source>
        <dbReference type="ARBA" id="ARBA00023175"/>
    </source>
</evidence>
<dbReference type="InterPro" id="IPR024317">
    <property type="entry name" value="Dynein_heavy_chain_D4_dom"/>
</dbReference>
<dbReference type="Pfam" id="PF12780">
    <property type="entry name" value="AAA_8"/>
    <property type="match status" value="1"/>
</dbReference>
<dbReference type="InterPro" id="IPR004273">
    <property type="entry name" value="Dynein_heavy_D6_P-loop"/>
</dbReference>
<evidence type="ECO:0000256" key="14">
    <source>
        <dbReference type="ARBA" id="ARBA00023136"/>
    </source>
</evidence>
<dbReference type="InterPro" id="IPR026983">
    <property type="entry name" value="DHC"/>
</dbReference>
<evidence type="ECO:0000256" key="19">
    <source>
        <dbReference type="SAM" id="Coils"/>
    </source>
</evidence>
<dbReference type="Gene3D" id="3.40.50.300">
    <property type="entry name" value="P-loop containing nucleotide triphosphate hydrolases"/>
    <property type="match status" value="4"/>
</dbReference>
<dbReference type="FunFam" id="3.40.50.300:FF:000071">
    <property type="entry name" value="Cytoplasmic dynein heavy chain 1"/>
    <property type="match status" value="1"/>
</dbReference>
<dbReference type="GO" id="GO:0007018">
    <property type="term" value="P:microtubule-based movement"/>
    <property type="evidence" value="ECO:0007669"/>
    <property type="project" value="InterPro"/>
</dbReference>
<keyword evidence="10" id="KW-0067">ATP-binding</keyword>
<evidence type="ECO:0000256" key="4">
    <source>
        <dbReference type="ARBA" id="ARBA00022473"/>
    </source>
</evidence>
<keyword evidence="23" id="KW-1185">Reference proteome</keyword>
<reference evidence="22 23" key="1">
    <citation type="submission" date="2019-07" db="EMBL/GenBank/DDBJ databases">
        <title>Draft genome assembly of a fouling barnacle, Amphibalanus amphitrite (Darwin, 1854): The first reference genome for Thecostraca.</title>
        <authorList>
            <person name="Kim W."/>
        </authorList>
    </citation>
    <scope>NUCLEOTIDE SEQUENCE [LARGE SCALE GENOMIC DNA]</scope>
    <source>
        <strain evidence="22">SNU_AA5</strain>
        <tissue evidence="22">Soma without cirri and trophi</tissue>
    </source>
</reference>
<comment type="caution">
    <text evidence="22">The sequence shown here is derived from an EMBL/GenBank/DDBJ whole genome shotgun (WGS) entry which is preliminary data.</text>
</comment>
<evidence type="ECO:0000256" key="5">
    <source>
        <dbReference type="ARBA" id="ARBA00022475"/>
    </source>
</evidence>
<evidence type="ECO:0000256" key="7">
    <source>
        <dbReference type="ARBA" id="ARBA00022701"/>
    </source>
</evidence>
<dbReference type="GO" id="GO:0030030">
    <property type="term" value="P:cell projection organization"/>
    <property type="evidence" value="ECO:0007669"/>
    <property type="project" value="UniProtKB-KW"/>
</dbReference>
<organism evidence="22 23">
    <name type="scientific">Amphibalanus amphitrite</name>
    <name type="common">Striped barnacle</name>
    <name type="synonym">Balanus amphitrite</name>
    <dbReference type="NCBI Taxonomy" id="1232801"/>
    <lineage>
        <taxon>Eukaryota</taxon>
        <taxon>Metazoa</taxon>
        <taxon>Ecdysozoa</taxon>
        <taxon>Arthropoda</taxon>
        <taxon>Crustacea</taxon>
        <taxon>Multicrustacea</taxon>
        <taxon>Cirripedia</taxon>
        <taxon>Thoracica</taxon>
        <taxon>Thoracicalcarea</taxon>
        <taxon>Balanomorpha</taxon>
        <taxon>Balanoidea</taxon>
        <taxon>Balanidae</taxon>
        <taxon>Amphibalaninae</taxon>
        <taxon>Amphibalanus</taxon>
    </lineage>
</organism>
<dbReference type="InterPro" id="IPR043160">
    <property type="entry name" value="Dynein_C_barrel"/>
</dbReference>
<dbReference type="Pfam" id="PF12774">
    <property type="entry name" value="AAA_6"/>
    <property type="match status" value="1"/>
</dbReference>
<evidence type="ECO:0000313" key="23">
    <source>
        <dbReference type="Proteomes" id="UP000440578"/>
    </source>
</evidence>
<gene>
    <name evidence="22" type="primary">DYH1B_0</name>
    <name evidence="22" type="ORF">FJT64_000414</name>
</gene>
<dbReference type="Pfam" id="PF18199">
    <property type="entry name" value="Dynein_C"/>
    <property type="match status" value="1"/>
</dbReference>
<keyword evidence="13" id="KW-0969">Cilium</keyword>
<dbReference type="EMBL" id="VIIS01001398">
    <property type="protein sequence ID" value="KAF0299059.1"/>
    <property type="molecule type" value="Genomic_DNA"/>
</dbReference>
<dbReference type="Pfam" id="PF21264">
    <property type="entry name" value="DYNC2H1_AAA_dom"/>
    <property type="match status" value="1"/>
</dbReference>
<evidence type="ECO:0000256" key="8">
    <source>
        <dbReference type="ARBA" id="ARBA00022741"/>
    </source>
</evidence>
<dbReference type="GO" id="GO:0008569">
    <property type="term" value="F:minus-end-directed microtubule motor activity"/>
    <property type="evidence" value="ECO:0007669"/>
    <property type="project" value="InterPro"/>
</dbReference>
<keyword evidence="15" id="KW-0505">Motor protein</keyword>
<feature type="coiled-coil region" evidence="19">
    <location>
        <begin position="2590"/>
        <end position="2617"/>
    </location>
</feature>
<dbReference type="Pfam" id="PF12775">
    <property type="entry name" value="AAA_7"/>
    <property type="match status" value="1"/>
</dbReference>
<keyword evidence="5" id="KW-1003">Cell membrane</keyword>
<evidence type="ECO:0000256" key="13">
    <source>
        <dbReference type="ARBA" id="ARBA00023069"/>
    </source>
</evidence>
<dbReference type="FunFam" id="1.20.140.100:FF:000002">
    <property type="entry name" value="Cytoplasmic dynein heavy chain 1"/>
    <property type="match status" value="1"/>
</dbReference>
<dbReference type="InterPro" id="IPR035699">
    <property type="entry name" value="AAA_6"/>
</dbReference>
<dbReference type="FunFam" id="3.40.50.300:FF:001810">
    <property type="entry name" value="Cytoplasmic dynein 2 heavy chain 1"/>
    <property type="match status" value="1"/>
</dbReference>
<feature type="coiled-coil region" evidence="19">
    <location>
        <begin position="1622"/>
        <end position="1658"/>
    </location>
</feature>
<feature type="domain" description="AAA+ ATPase" evidence="21">
    <location>
        <begin position="1366"/>
        <end position="1512"/>
    </location>
</feature>
<dbReference type="FunFam" id="1.10.8.710:FF:000006">
    <property type="entry name" value="cytoplasmic dynein 2 heavy chain 1"/>
    <property type="match status" value="1"/>
</dbReference>
<dbReference type="SMART" id="SM00382">
    <property type="entry name" value="AAA"/>
    <property type="match status" value="2"/>
</dbReference>
<dbReference type="InterPro" id="IPR042222">
    <property type="entry name" value="Dynein_2_N"/>
</dbReference>
<evidence type="ECO:0000256" key="3">
    <source>
        <dbReference type="ARBA" id="ARBA00008887"/>
    </source>
</evidence>
<evidence type="ECO:0000256" key="6">
    <source>
        <dbReference type="ARBA" id="ARBA00022490"/>
    </source>
</evidence>
<proteinExistence type="inferred from homology"/>
<feature type="region of interest" description="Disordered" evidence="20">
    <location>
        <begin position="2513"/>
        <end position="2534"/>
    </location>
</feature>
<dbReference type="InterPro" id="IPR041658">
    <property type="entry name" value="AAA_lid_11"/>
</dbReference>
<evidence type="ECO:0000256" key="2">
    <source>
        <dbReference type="ARBA" id="ARBA00004430"/>
    </source>
</evidence>
<dbReference type="FunFam" id="1.20.1270.280:FF:000006">
    <property type="entry name" value="Dynein cytoplasmic 2 heavy chain 1"/>
    <property type="match status" value="1"/>
</dbReference>
<dbReference type="GO" id="GO:0030286">
    <property type="term" value="C:dynein complex"/>
    <property type="evidence" value="ECO:0007669"/>
    <property type="project" value="UniProtKB-KW"/>
</dbReference>
<dbReference type="SUPFAM" id="SSF52540">
    <property type="entry name" value="P-loop containing nucleoside triphosphate hydrolases"/>
    <property type="match status" value="4"/>
</dbReference>
<keyword evidence="8" id="KW-0547">Nucleotide-binding</keyword>
<evidence type="ECO:0000259" key="21">
    <source>
        <dbReference type="SMART" id="SM00382"/>
    </source>
</evidence>
<dbReference type="OrthoDB" id="447173at2759"/>
<accession>A0A6A4W1E3</accession>
<evidence type="ECO:0000256" key="10">
    <source>
        <dbReference type="ARBA" id="ARBA00022840"/>
    </source>
</evidence>
<keyword evidence="12 19" id="KW-0175">Coiled coil</keyword>
<feature type="domain" description="AAA+ ATPase" evidence="21">
    <location>
        <begin position="1968"/>
        <end position="2116"/>
    </location>
</feature>
<dbReference type="Proteomes" id="UP000440578">
    <property type="component" value="Unassembled WGS sequence"/>
</dbReference>
<dbReference type="InterPro" id="IPR041228">
    <property type="entry name" value="Dynein_C"/>
</dbReference>
<dbReference type="InterPro" id="IPR043157">
    <property type="entry name" value="Dynein_AAA1S"/>
</dbReference>
<sequence>MSTIFTPSDEYEYWLEMSNTGDRSGSVFASLLRPLDLAFKKLESMSIGESEDVVEEAFNALDDLWKADEAEYPEARMKLMMDVVGNTLCRFIQMRLADADLWRGSYNQVEEPLNQAVTVLEQWIENCNRLTTVFWPNFSPHKWKSPAFVPEHAKSMVQRLNEVMNLRMLHKQLTKLLSTAEQDELKTKNAFAPFSGLNPLQYNPYTEPLWKAAVQQFQNLLKPAEQKIAGKLRMQLRNMQGNALQLMQEFKRYRELIKEESIRKELIAEREMLLGQLLEYVKTTQQNFRSQQGSGPRRILDVPQVVNNIYWARHIESKAKDIEKTGEAILSDLDGYSGLKKDTSHLLDELQEYHREQFDSWSKDTMEMIKDKTLSLATEEQVVEFEKGKHMRVNYNRRLVGLIREVRQLIVLGYTIPSRIIEATNLAKKFMTQAKALEQVANFHNTIGDRIIKSQRPMMLEAAMSFAQLVQKQQGITWNNTQAVDEYIVKLQTAVERLSRDNNRLVTSHNQIKDKVLLMMDTDLLRQQQKWKDLLREIRNIFQQLESAGFKDQKTWRAHWDRQIYKALEHQYQHGLEVVNQHLPELKVELVYRNRKLQFSPPIEEIRLKYYSQLKRFLNIPNNFRGVGEGGSDASIYPIIIERNAFRYNKLFQAAEELFQRLESVKDKFEDWVALGSVDMDDLIQKRCKTSEDYDKNFRASKSKGQEIGRLPSTEEKIDCITVSFSAIRSEIEIINRRYWDALVSLLQHSIIRDCHALNRFATESSEGLKRQPQTIEEVGESAARRNEIVAEMPEYDNLMKDVEKRNKMLANWTKDKVDQVSKVTSKWDNFQSLVTNYDALMSKQIEGLKSSMKSQVKNHLKDVERFAAKWYQFKPKDDIFDHDTDEILKGLAIVKEKKREWDVLVEEREKLMAGFEQFGMEKPDMSEAEKVEKDLFEAEASFSLFEEYHNGMNDMLKEEWIVFRSKLYRFEEYLGQWNDKLQEEQKNPLAVKLLKEIEKDYDLVPAMKFVRGDAFSEKHWSEMYNILGIPTSLGIDKLTFGDLMRVKSKILDNKETLKELNSRATGEVAIRQALQELDAWEIEAKFSLVEQTDSGNRPIKLIKDWKELLNKVGDLQCLLQSLKDSPYYQAFLDRAGIWERRLADLDEYLANLNQIQRKWVYLEPIFGRGALPNEQPRFKRINDDFRAIMGDVEKDPRVVSLCKISGLRDMLITMMDQLSRCQKSLSEFLEEKRSQFPRFYFIGDDDLLEILGQATNPTIIQSHLKKLFAGIYRVDFDDSNSKIIAMKSLQVVEELIASSVKALDHWMWQKQLRYYMKKDVAVMRMVDAEFEYTYEYQGNAPKLVHTPLTDKCYLTLTQAMHMGMGGNPYGPAGTGKTESVKALGNLFGRQVLVFNCDEGIDVQSMGRIFIGLVKCGAWGCFDEFNRLDEAVLSAVSMQIQVIQAALKNKEPRIKLLGNDLGIDYNSGIFITMNPAGKGYGGRSKLPDNLKQLFRPVAMTTPNNELITETILYSEGFKHAKTLGKKLTAVFNLSRQLLSAQQHYDWGLRALKTVLGGCGNLLSLHKASLEDGAQVDEKTEAKLIVQAARFNTMSKLTFADTNRFDSLINDVFIDVKVDDVSYEELVNAIKETLKELGLMESQTQIKKAIELYEQLNQRMGCVVVGPSGCGKSTLWKVLRLAMIKTGRTVKIHTMNPKAMPRTQLLGHIDMDTREWFDGVLTNSARQVVKEPKEVQSWIICDGDIDPEWIESLNSVLDDNRLLTMPSGERIQFAPNVNFLFETHDLSCASPATISRMGMIFLSDENTDVDAVVSAWVARQPEERQKVVGQLVEDHFHNAVEWVLDADAFETDTTLIGTVMNGLSHLSNAKTKTGFAVSLVYGLGGNLKKEARAKFATEVFGWLGESPPDPHNPLNFHYNERRDRMEAYGMGEQAKVTVEALFSSSPPLILTPDIQRTLDYFRPWLQGEQREPFLMVGPEGSGKTQMLYECFKKMKSTQVATVHCSAQTTPQHVLQKLTQMCIQITTNTGRVYRPKETEWLVLYLKDINLPKPDKWGTCQLIAFLQQVVTYKGFWDQSLEWVGLENVQIVGSMIGGKALGKHELSTRFTSIIRLLSVDYPDMDQMQNIYALYLKPILQGMSGGVGEALSAKTGQLAESTLKVFQQLQTSFSADDHSHYVFSMRNLTDWLLGLIRYDIDEGNAVEEMLEVWAYEACRMFRDRLVTDVDQSKFDKIIFDVISTDWGINLHGHLDAKFFVTPGARSTSQTGVGRSLPITGKHLGSLEPDDWQACIVKGANQFVAEHYDLDMFVFREVLENIARVERVLSFPGGSLLMAGRSGVGRRTSVGIAACMLGATLVSPKMGKGYGVKQFRTDLKAYMQMAAIENQQVVFILEDHQVTDSSFLEMVNSLLSAGEIPGLFAPEEIEPMVAPLRDDASQEGFRGPLFSFFSSRVKKNLHVAVIMDYTNPSFTVNCQSNPALIKQCNVMWMSKWSKESMCSLPMMVITKSKDSGDAAGVFTQEKKKKKDKRERRVSGGDSLLNGFLSIHQSMPSNAATPRKYMQLMKTYLKVYKHKKQMILDRQQHLKGGVDKLNEATTVVDKLKKEAGEQEVKLNQKQEEANKALKMITNTMKSAKELQELAKNKVGLDKFSEVAMGQGQAEIALRKLKSCSESGEWLCLKNLHLVTAWLPVLEKELLKLTPKDTFRLWLTAEAHTKFTPTLLQSSMKVTYEAPPGVKKNLLRSYTMWGPEYIAAGGGNAQRAQALFALAWFHAVVQERRTFIPQGWTKFYEFNFADLKAGADILDRLVAMGTLRWDYMHGLMENAIYGGRVDNSFDLRVMVSYLKEFFNGEVISGSSKAHRPLGPNINLPTSADFKEYIRIIKSFSETDKPIYFGLPANIDRSAQRMISANVISQLKVLMRSMQATDKFDRDKWQKELSPVLNLWKKLNSEVNLTKQITRQSAHRMSISSTKEPITSFIQLEHFNALRLVQDVHRSLANVSKVIRGTMLLSPDVKKVADSLMRNETPGAWQAVWEGPEDPFQYLRSLVSRTLACKRWVQKAESGTLLNEPLDLSELFHPDTFLNALRQQTARLHKTAMDGLVFVSSWAKIGVNSKMPVKLTGLQLEGCAFDGARLTESRADSPSVTSVPVCTVAWVPRDDAEVKVPTEVISMPLYMTQEREKVVVCLDVPCAGETGRWIQSGAAMFLKD</sequence>
<dbReference type="InterPro" id="IPR003593">
    <property type="entry name" value="AAA+_ATPase"/>
</dbReference>
<evidence type="ECO:0000256" key="11">
    <source>
        <dbReference type="ARBA" id="ARBA00023017"/>
    </source>
</evidence>
<evidence type="ECO:0000256" key="16">
    <source>
        <dbReference type="ARBA" id="ARBA00023212"/>
    </source>
</evidence>
<dbReference type="FunFam" id="3.40.50.300:FF:000706">
    <property type="entry name" value="Cytoplasmic dynein 2 heavy chain 1"/>
    <property type="match status" value="1"/>
</dbReference>
<evidence type="ECO:0000256" key="20">
    <source>
        <dbReference type="SAM" id="MobiDB-lite"/>
    </source>
</evidence>
<dbReference type="GO" id="GO:0005930">
    <property type="term" value="C:axoneme"/>
    <property type="evidence" value="ECO:0007669"/>
    <property type="project" value="UniProtKB-SubCell"/>
</dbReference>
<evidence type="ECO:0000256" key="18">
    <source>
        <dbReference type="ARBA" id="ARBA00023902"/>
    </source>
</evidence>
<dbReference type="PANTHER" id="PTHR45703:SF22">
    <property type="entry name" value="DYNEIN CYTOPLASMIC 2 HEAVY CHAIN 1"/>
    <property type="match status" value="1"/>
</dbReference>
<keyword evidence="16" id="KW-0206">Cytoskeleton</keyword>
<keyword evidence="4" id="KW-0217">Developmental protein</keyword>
<dbReference type="GO" id="GO:0051959">
    <property type="term" value="F:dynein light intermediate chain binding"/>
    <property type="evidence" value="ECO:0007669"/>
    <property type="project" value="InterPro"/>
</dbReference>
<keyword evidence="9" id="KW-0970">Cilium biogenesis/degradation</keyword>
<dbReference type="Pfam" id="PF18198">
    <property type="entry name" value="AAA_lid_11"/>
    <property type="match status" value="1"/>
</dbReference>
<evidence type="ECO:0000256" key="9">
    <source>
        <dbReference type="ARBA" id="ARBA00022794"/>
    </source>
</evidence>
<dbReference type="Gene3D" id="1.20.920.30">
    <property type="match status" value="1"/>
</dbReference>
<dbReference type="GO" id="GO:0005874">
    <property type="term" value="C:microtubule"/>
    <property type="evidence" value="ECO:0007669"/>
    <property type="project" value="UniProtKB-KW"/>
</dbReference>
<keyword evidence="6" id="KW-0963">Cytoplasm</keyword>
<keyword evidence="7" id="KW-0493">Microtubule</keyword>
<keyword evidence="17" id="KW-0966">Cell projection</keyword>
<protein>
    <recommendedName>
        <fullName evidence="18">Cytoplasmic dynein 2 heavy chain 1</fullName>
    </recommendedName>
</protein>
<dbReference type="Pfam" id="PF22597">
    <property type="entry name" value="DYN_lid"/>
    <property type="match status" value="1"/>
</dbReference>
<dbReference type="InterPro" id="IPR049400">
    <property type="entry name" value="DYNC2H1_AAA_dom"/>
</dbReference>
<dbReference type="Pfam" id="PF08385">
    <property type="entry name" value="DHC_N1"/>
    <property type="match status" value="1"/>
</dbReference>
<name>A0A6A4W1E3_AMPAM</name>
<evidence type="ECO:0000256" key="17">
    <source>
        <dbReference type="ARBA" id="ARBA00023273"/>
    </source>
</evidence>
<dbReference type="Gene3D" id="1.10.8.710">
    <property type="match status" value="1"/>
</dbReference>
<dbReference type="PANTHER" id="PTHR45703">
    <property type="entry name" value="DYNEIN HEAVY CHAIN"/>
    <property type="match status" value="1"/>
</dbReference>
<dbReference type="InterPro" id="IPR027417">
    <property type="entry name" value="P-loop_NTPase"/>
</dbReference>
<dbReference type="Gene3D" id="3.10.490.20">
    <property type="match status" value="1"/>
</dbReference>
<dbReference type="InterPro" id="IPR042219">
    <property type="entry name" value="AAA_lid_11_sf"/>
</dbReference>
<dbReference type="GO" id="GO:0005524">
    <property type="term" value="F:ATP binding"/>
    <property type="evidence" value="ECO:0007669"/>
    <property type="project" value="UniProtKB-KW"/>
</dbReference>
<comment type="subcellular location">
    <subcellularLocation>
        <location evidence="1">Cell membrane</location>
        <topology evidence="1">Peripheral membrane protein</topology>
    </subcellularLocation>
    <subcellularLocation>
        <location evidence="2">Cytoplasm</location>
        <location evidence="2">Cytoskeleton</location>
        <location evidence="2">Cilium axoneme</location>
    </subcellularLocation>
</comment>
<dbReference type="FunFam" id="1.10.8.720:FF:000006">
    <property type="entry name" value="cytoplasmic dynein 2 heavy chain 1"/>
    <property type="match status" value="1"/>
</dbReference>
<dbReference type="InterPro" id="IPR013594">
    <property type="entry name" value="Dynein_heavy_tail"/>
</dbReference>
<dbReference type="FunFam" id="3.10.490.20:FF:000007">
    <property type="entry name" value="Dynein cytoplasmic 2 heavy chain 1"/>
    <property type="match status" value="1"/>
</dbReference>
<dbReference type="Gene3D" id="1.20.58.1120">
    <property type="match status" value="1"/>
</dbReference>
<keyword evidence="14" id="KW-0472">Membrane</keyword>
<dbReference type="GO" id="GO:0045505">
    <property type="term" value="F:dynein intermediate chain binding"/>
    <property type="evidence" value="ECO:0007669"/>
    <property type="project" value="InterPro"/>
</dbReference>
<dbReference type="Gene3D" id="1.10.8.720">
    <property type="entry name" value="Region D6 of dynein motor"/>
    <property type="match status" value="1"/>
</dbReference>
<dbReference type="Gene3D" id="1.20.1270.280">
    <property type="match status" value="1"/>
</dbReference>
<keyword evidence="11" id="KW-0243">Dynein</keyword>
<evidence type="ECO:0000256" key="12">
    <source>
        <dbReference type="ARBA" id="ARBA00023054"/>
    </source>
</evidence>
<dbReference type="Gene3D" id="1.20.140.100">
    <property type="entry name" value="Dynein heavy chain, N-terminal domain 2"/>
    <property type="match status" value="1"/>
</dbReference>
<evidence type="ECO:0000256" key="1">
    <source>
        <dbReference type="ARBA" id="ARBA00004202"/>
    </source>
</evidence>
<dbReference type="Gene3D" id="1.10.287.2620">
    <property type="match status" value="1"/>
</dbReference>
<evidence type="ECO:0000313" key="22">
    <source>
        <dbReference type="EMBL" id="KAF0299059.1"/>
    </source>
</evidence>
<dbReference type="Pfam" id="PF03028">
    <property type="entry name" value="Dynein_heavy"/>
    <property type="match status" value="1"/>
</dbReference>
<comment type="similarity">
    <text evidence="3">Belongs to the dynein heavy chain family.</text>
</comment>
<dbReference type="GO" id="GO:0005886">
    <property type="term" value="C:plasma membrane"/>
    <property type="evidence" value="ECO:0007669"/>
    <property type="project" value="UniProtKB-SubCell"/>
</dbReference>